<dbReference type="Proteomes" id="UP001221413">
    <property type="component" value="Unassembled WGS sequence"/>
</dbReference>
<proteinExistence type="predicted"/>
<dbReference type="Pfam" id="PF04252">
    <property type="entry name" value="SFM1-like"/>
    <property type="match status" value="1"/>
</dbReference>
<name>A0AAD6J3E8_DREDA</name>
<accession>A0AAD6J3E8</accession>
<evidence type="ECO:0000313" key="2">
    <source>
        <dbReference type="Proteomes" id="UP001221413"/>
    </source>
</evidence>
<organism evidence="1 2">
    <name type="scientific">Drechslerella dactyloides</name>
    <name type="common">Nematode-trapping fungus</name>
    <name type="synonym">Arthrobotrys dactyloides</name>
    <dbReference type="NCBI Taxonomy" id="74499"/>
    <lineage>
        <taxon>Eukaryota</taxon>
        <taxon>Fungi</taxon>
        <taxon>Dikarya</taxon>
        <taxon>Ascomycota</taxon>
        <taxon>Pezizomycotina</taxon>
        <taxon>Orbiliomycetes</taxon>
        <taxon>Orbiliales</taxon>
        <taxon>Orbiliaceae</taxon>
        <taxon>Drechslerella</taxon>
    </lineage>
</organism>
<evidence type="ECO:0000313" key="1">
    <source>
        <dbReference type="EMBL" id="KAJ6261342.1"/>
    </source>
</evidence>
<dbReference type="PANTHER" id="PTHR35517:SF1">
    <property type="entry name" value="PROTEIN ARGININE N-METHYLTRANSFERASE SFM1"/>
    <property type="match status" value="1"/>
</dbReference>
<dbReference type="GO" id="GO:0035241">
    <property type="term" value="F:protein-arginine omega-N monomethyltransferase activity"/>
    <property type="evidence" value="ECO:0007669"/>
    <property type="project" value="TreeGrafter"/>
</dbReference>
<reference evidence="1" key="1">
    <citation type="submission" date="2023-01" db="EMBL/GenBank/DDBJ databases">
        <title>The chitinases involved in constricting ring structure development in the nematode-trapping fungus Drechslerella dactyloides.</title>
        <authorList>
            <person name="Wang R."/>
            <person name="Zhang L."/>
            <person name="Tang P."/>
            <person name="Li S."/>
            <person name="Liang L."/>
        </authorList>
    </citation>
    <scope>NUCLEOTIDE SEQUENCE</scope>
    <source>
        <strain evidence="1">YMF1.00031</strain>
    </source>
</reference>
<dbReference type="PANTHER" id="PTHR35517">
    <property type="entry name" value="PROTEIN ARGININE N-METHYLTRANSFERASE SFM1"/>
    <property type="match status" value="1"/>
</dbReference>
<keyword evidence="2" id="KW-1185">Reference proteome</keyword>
<protein>
    <recommendedName>
        <fullName evidence="3">DUF431-domain-containing protein</fullName>
    </recommendedName>
</protein>
<dbReference type="AlphaFoldDB" id="A0AAD6J3E8"/>
<dbReference type="InterPro" id="IPR007364">
    <property type="entry name" value="SFM1-like"/>
</dbReference>
<sequence length="235" mass="26994">MTPDEQTFTHPQTKHYVVEHLDNELEAWSKLEYLTIARECAPSRDTPHSQMPHSPSFHLTSLPEELYNKLPKELKWHGNLHATMDEVIQLPGLKSEEVCLLDPRADKDMAPEDGDVFRWFVFGGILEVKRGQNVGDDPPRDRTAELRKYGFTGRRLGPVQMTTDTAVRVTRLVVEQKIPLNEIPFVDFPELKISKNETTEMPFRYVKNEDGTPVMPEGMVDLIKEDSNKGFTDMM</sequence>
<dbReference type="EMBL" id="JAQGDS010000004">
    <property type="protein sequence ID" value="KAJ6261342.1"/>
    <property type="molecule type" value="Genomic_DNA"/>
</dbReference>
<dbReference type="CDD" id="cd18090">
    <property type="entry name" value="Arginine_MT_Sfm1"/>
    <property type="match status" value="1"/>
</dbReference>
<gene>
    <name evidence="1" type="ORF">Dda_4012</name>
</gene>
<evidence type="ECO:0008006" key="3">
    <source>
        <dbReference type="Google" id="ProtNLM"/>
    </source>
</evidence>
<comment type="caution">
    <text evidence="1">The sequence shown here is derived from an EMBL/GenBank/DDBJ whole genome shotgun (WGS) entry which is preliminary data.</text>
</comment>